<keyword evidence="4" id="KW-1185">Reference proteome</keyword>
<dbReference type="EMBL" id="CP012900">
    <property type="protein sequence ID" value="ALJ27730.1"/>
    <property type="molecule type" value="Genomic_DNA"/>
</dbReference>
<evidence type="ECO:0000313" key="4">
    <source>
        <dbReference type="Proteomes" id="UP000061010"/>
    </source>
</evidence>
<evidence type="ECO:0000259" key="1">
    <source>
        <dbReference type="PROSITE" id="PS50112"/>
    </source>
</evidence>
<proteinExistence type="predicted"/>
<dbReference type="PATRIC" id="fig|128780.6.peg.1339"/>
<dbReference type="InterPro" id="IPR043128">
    <property type="entry name" value="Rev_trsase/Diguanyl_cyclase"/>
</dbReference>
<dbReference type="InterPro" id="IPR029787">
    <property type="entry name" value="Nucleotide_cyclase"/>
</dbReference>
<feature type="domain" description="GGDEF" evidence="2">
    <location>
        <begin position="154"/>
        <end position="283"/>
    </location>
</feature>
<dbReference type="Pfam" id="PF00990">
    <property type="entry name" value="GGDEF"/>
    <property type="match status" value="1"/>
</dbReference>
<dbReference type="InterPro" id="IPR000014">
    <property type="entry name" value="PAS"/>
</dbReference>
<dbReference type="NCBIfam" id="TIGR00229">
    <property type="entry name" value="sensory_box"/>
    <property type="match status" value="1"/>
</dbReference>
<gene>
    <name evidence="3" type="ORF">AOT14_13270</name>
</gene>
<evidence type="ECO:0000313" key="3">
    <source>
        <dbReference type="EMBL" id="ALJ27730.1"/>
    </source>
</evidence>
<dbReference type="Gene3D" id="3.30.70.270">
    <property type="match status" value="1"/>
</dbReference>
<protein>
    <submittedName>
        <fullName evidence="3">Transmembrane protein</fullName>
    </submittedName>
</protein>
<dbReference type="SUPFAM" id="SSF55073">
    <property type="entry name" value="Nucleotide cyclase"/>
    <property type="match status" value="1"/>
</dbReference>
<dbReference type="AlphaFoldDB" id="A0A0S1AYB7"/>
<reference evidence="3 4" key="1">
    <citation type="journal article" date="2015" name="Genome Announc.">
        <title>Complete Genome Sequencing of Stenotrophomonas acidaminiphila ZAC14D2_NAIMI4_2, a Multidrug-Resistant Strain Isolated from Sediments of a Polluted River in Mexico, Uncovers New Antibiotic Resistance Genes and a Novel Class-II Lasso Peptide Biosynthesis Gene Cluster.</title>
        <authorList>
            <person name="Vinuesa P."/>
            <person name="Ochoa-Sanchez L.E."/>
        </authorList>
    </citation>
    <scope>NUCLEOTIDE SEQUENCE [LARGE SCALE GENOMIC DNA]</scope>
    <source>
        <strain evidence="3 4">ZAC14D2_NAIMI4_2</strain>
    </source>
</reference>
<feature type="domain" description="PAS" evidence="1">
    <location>
        <begin position="10"/>
        <end position="74"/>
    </location>
</feature>
<accession>A0A0S1AYB7</accession>
<dbReference type="InterPro" id="IPR000160">
    <property type="entry name" value="GGDEF_dom"/>
</dbReference>
<name>A0A0S1AYB7_9GAMM</name>
<dbReference type="PROSITE" id="PS50112">
    <property type="entry name" value="PAS"/>
    <property type="match status" value="1"/>
</dbReference>
<dbReference type="InterPro" id="IPR013656">
    <property type="entry name" value="PAS_4"/>
</dbReference>
<dbReference type="SMART" id="SM00091">
    <property type="entry name" value="PAS"/>
    <property type="match status" value="1"/>
</dbReference>
<dbReference type="Gene3D" id="3.30.450.20">
    <property type="entry name" value="PAS domain"/>
    <property type="match status" value="1"/>
</dbReference>
<dbReference type="SMART" id="SM00267">
    <property type="entry name" value="GGDEF"/>
    <property type="match status" value="1"/>
</dbReference>
<keyword evidence="3" id="KW-0472">Membrane</keyword>
<dbReference type="SUPFAM" id="SSF55785">
    <property type="entry name" value="PYP-like sensor domain (PAS domain)"/>
    <property type="match status" value="1"/>
</dbReference>
<dbReference type="InterPro" id="IPR052155">
    <property type="entry name" value="Biofilm_reg_signaling"/>
</dbReference>
<dbReference type="InterPro" id="IPR035965">
    <property type="entry name" value="PAS-like_dom_sf"/>
</dbReference>
<dbReference type="PROSITE" id="PS50887">
    <property type="entry name" value="GGDEF"/>
    <property type="match status" value="1"/>
</dbReference>
<dbReference type="PANTHER" id="PTHR44757:SF2">
    <property type="entry name" value="BIOFILM ARCHITECTURE MAINTENANCE PROTEIN MBAA"/>
    <property type="match status" value="1"/>
</dbReference>
<sequence length="283" mass="31473">MPSTLPPPGEILDLLPDVVCVVDPEGRYLAVNAAFERLIGYRPEDVLGRCMTELIHPEDHATTVQAVQRVMAGHPLPHFRNRYVRRDGGLVDMQWSARWLPAYGVRIAVGHPVGELRELERRLEFMAAHDPLTQLPNRYRLREELDRLLRDGSRPLAVLYLDLDGFKAINDSHGHAQGDRQLRETADGLRQALRHGDFIARVGGDEFVALLPDCSGPDDARAVAGVLQSALDQRQAHSPFPRIGVSIGVACCPADGRDAETLLRRADADMYAIKHRRERAPGA</sequence>
<dbReference type="RefSeq" id="WP_054664437.1">
    <property type="nucleotide sequence ID" value="NZ_CP125110.1"/>
</dbReference>
<dbReference type="CDD" id="cd00130">
    <property type="entry name" value="PAS"/>
    <property type="match status" value="1"/>
</dbReference>
<dbReference type="Pfam" id="PF08448">
    <property type="entry name" value="PAS_4"/>
    <property type="match status" value="1"/>
</dbReference>
<dbReference type="KEGG" id="sacz:AOT14_13270"/>
<dbReference type="NCBIfam" id="TIGR00254">
    <property type="entry name" value="GGDEF"/>
    <property type="match status" value="1"/>
</dbReference>
<evidence type="ECO:0000259" key="2">
    <source>
        <dbReference type="PROSITE" id="PS50887"/>
    </source>
</evidence>
<keyword evidence="3" id="KW-0812">Transmembrane</keyword>
<dbReference type="Proteomes" id="UP000061010">
    <property type="component" value="Chromosome"/>
</dbReference>
<dbReference type="PANTHER" id="PTHR44757">
    <property type="entry name" value="DIGUANYLATE CYCLASE DGCP"/>
    <property type="match status" value="1"/>
</dbReference>
<dbReference type="CDD" id="cd01949">
    <property type="entry name" value="GGDEF"/>
    <property type="match status" value="1"/>
</dbReference>
<organism evidence="3 4">
    <name type="scientific">Stenotrophomonas acidaminiphila</name>
    <dbReference type="NCBI Taxonomy" id="128780"/>
    <lineage>
        <taxon>Bacteria</taxon>
        <taxon>Pseudomonadati</taxon>
        <taxon>Pseudomonadota</taxon>
        <taxon>Gammaproteobacteria</taxon>
        <taxon>Lysobacterales</taxon>
        <taxon>Lysobacteraceae</taxon>
        <taxon>Stenotrophomonas</taxon>
    </lineage>
</organism>
<dbReference type="OrthoDB" id="9812260at2"/>